<proteinExistence type="predicted"/>
<dbReference type="OrthoDB" id="5233426at2759"/>
<evidence type="ECO:0000313" key="2">
    <source>
        <dbReference type="EMBL" id="KKY29445.1"/>
    </source>
</evidence>
<keyword evidence="3" id="KW-1185">Reference proteome</keyword>
<gene>
    <name evidence="2" type="ORF">UCDDA912_g10631</name>
</gene>
<reference evidence="2 3" key="2">
    <citation type="submission" date="2015-05" db="EMBL/GenBank/DDBJ databases">
        <authorList>
            <person name="Morales-Cruz A."/>
            <person name="Amrine K.C."/>
            <person name="Cantu D."/>
        </authorList>
    </citation>
    <scope>NUCLEOTIDE SEQUENCE [LARGE SCALE GENOMIC DNA]</scope>
    <source>
        <strain evidence="2">DA912</strain>
    </source>
</reference>
<name>A0A0G2HMG0_9PEZI</name>
<protein>
    <submittedName>
        <fullName evidence="2">Uncharacterized protein</fullName>
    </submittedName>
</protein>
<organism evidence="2 3">
    <name type="scientific">Diaporthe ampelina</name>
    <dbReference type="NCBI Taxonomy" id="1214573"/>
    <lineage>
        <taxon>Eukaryota</taxon>
        <taxon>Fungi</taxon>
        <taxon>Dikarya</taxon>
        <taxon>Ascomycota</taxon>
        <taxon>Pezizomycotina</taxon>
        <taxon>Sordariomycetes</taxon>
        <taxon>Sordariomycetidae</taxon>
        <taxon>Diaporthales</taxon>
        <taxon>Diaporthaceae</taxon>
        <taxon>Diaporthe</taxon>
    </lineage>
</organism>
<comment type="caution">
    <text evidence="2">The sequence shown here is derived from an EMBL/GenBank/DDBJ whole genome shotgun (WGS) entry which is preliminary data.</text>
</comment>
<dbReference type="AlphaFoldDB" id="A0A0G2HMG0"/>
<evidence type="ECO:0000313" key="3">
    <source>
        <dbReference type="Proteomes" id="UP000034680"/>
    </source>
</evidence>
<reference evidence="2 3" key="1">
    <citation type="submission" date="2015-05" db="EMBL/GenBank/DDBJ databases">
        <title>Distinctive expansion of gene families associated with plant cell wall degradation and secondary metabolism in the genomes of grapevine trunk pathogens.</title>
        <authorList>
            <person name="Lawrence D.P."/>
            <person name="Travadon R."/>
            <person name="Rolshausen P.E."/>
            <person name="Baumgartner K."/>
        </authorList>
    </citation>
    <scope>NUCLEOTIDE SEQUENCE [LARGE SCALE GENOMIC DNA]</scope>
    <source>
        <strain evidence="2">DA912</strain>
    </source>
</reference>
<sequence length="250" mass="27418">MLRRLDFENDAVAWRAANPSSFGYHHGPVPYWHQQQLANAVETANQPLPFPPITVSKVNTGVCDVELDGTGSMCGTVFHNQPSLRRHLRDAHPGAAHNPTRVNVGIMEKLHGENAIKRWVLTGGWRDAGYVREPGRGPEGGLVAQYADACERIAGEDAEFRNKFGGVFHRRIMQESPDFQPGRKARARPRQPAAPAAQPSPPRAGPSPSARPRNRQGGQGRVRDVRAQEAIFVSDDEDGEDAGVMDEQSP</sequence>
<dbReference type="Proteomes" id="UP000034680">
    <property type="component" value="Unassembled WGS sequence"/>
</dbReference>
<accession>A0A0G2HMG0</accession>
<evidence type="ECO:0000256" key="1">
    <source>
        <dbReference type="SAM" id="MobiDB-lite"/>
    </source>
</evidence>
<dbReference type="EMBL" id="LCUC01000781">
    <property type="protein sequence ID" value="KKY29445.1"/>
    <property type="molecule type" value="Genomic_DNA"/>
</dbReference>
<feature type="region of interest" description="Disordered" evidence="1">
    <location>
        <begin position="174"/>
        <end position="250"/>
    </location>
</feature>
<feature type="compositionally biased region" description="Acidic residues" evidence="1">
    <location>
        <begin position="234"/>
        <end position="250"/>
    </location>
</feature>